<organism evidence="3">
    <name type="scientific">Sediminibacterium sp. KACHI17</name>
    <dbReference type="NCBI Taxonomy" id="1751071"/>
    <lineage>
        <taxon>Bacteria</taxon>
        <taxon>Pseudomonadati</taxon>
        <taxon>Bacteroidota</taxon>
        <taxon>Chitinophagia</taxon>
        <taxon>Chitinophagales</taxon>
        <taxon>Chitinophagaceae</taxon>
        <taxon>Sediminibacterium</taxon>
    </lineage>
</organism>
<evidence type="ECO:0000256" key="1">
    <source>
        <dbReference type="SAM" id="Phobius"/>
    </source>
</evidence>
<protein>
    <submittedName>
        <fullName evidence="3">DUF1624 domain-containing protein</fullName>
    </submittedName>
</protein>
<proteinExistence type="predicted"/>
<dbReference type="EMBL" id="AP029612">
    <property type="protein sequence ID" value="BFG70140.1"/>
    <property type="molecule type" value="Genomic_DNA"/>
</dbReference>
<dbReference type="RefSeq" id="WP_353550429.1">
    <property type="nucleotide sequence ID" value="NZ_AP029612.1"/>
</dbReference>
<dbReference type="PANTHER" id="PTHR40407">
    <property type="entry name" value="MEMBRANE PROTEIN-LIKE PROTEIN"/>
    <property type="match status" value="1"/>
</dbReference>
<feature type="transmembrane region" description="Helical" evidence="1">
    <location>
        <begin position="119"/>
        <end position="138"/>
    </location>
</feature>
<gene>
    <name evidence="3" type="ORF">KACHI17_10210</name>
</gene>
<sequence>MHSTLTATKWRISSIDILRGLVMIIMALDHVRDFFHISAMTEDPTNPATTTPILFFTRWITHYCAPVFVFLSGTSAFLSGQKKTKKELSAFLLKRGLFLIVLEIVVINFLIVFDPLYRFIGLQVIWAIGVSMVLLSLLIYLPIRVLFIIGIAMVVGHNMLDGFNYRNMEDIPLWYAFLHQQLFTTYGEGRFFAVLYPLIPWPGIMLLGYCMGTWFVKEFDPVKRKRLLLGWGSAAVIAFFFLRWLNVYGDLVPWTTQKDTTTTILSFFNVTKYPPSLLYCCMTLGPALLALIWLEKVKGKWSEIVMVYGRVPMFYYILHFFLIHMLCVVAFFATGRPLSDAASGNFAFRPNDFGFSLPVVYVVWIGVIAILYPICKWYNHYKSTHSQWWLAYL</sequence>
<dbReference type="AlphaFoldDB" id="A0AAT9GHI9"/>
<feature type="domain" description="Heparan-alpha-glucosaminide N-acetyltransferase catalytic" evidence="2">
    <location>
        <begin position="11"/>
        <end position="218"/>
    </location>
</feature>
<dbReference type="PANTHER" id="PTHR40407:SF1">
    <property type="entry name" value="HEPARAN-ALPHA-GLUCOSAMINIDE N-ACETYLTRANSFERASE CATALYTIC DOMAIN-CONTAINING PROTEIN"/>
    <property type="match status" value="1"/>
</dbReference>
<feature type="transmembrane region" description="Helical" evidence="1">
    <location>
        <begin position="353"/>
        <end position="375"/>
    </location>
</feature>
<feature type="transmembrane region" description="Helical" evidence="1">
    <location>
        <begin position="59"/>
        <end position="80"/>
    </location>
</feature>
<feature type="transmembrane region" description="Helical" evidence="1">
    <location>
        <begin position="145"/>
        <end position="165"/>
    </location>
</feature>
<feature type="transmembrane region" description="Helical" evidence="1">
    <location>
        <begin position="191"/>
        <end position="216"/>
    </location>
</feature>
<feature type="transmembrane region" description="Helical" evidence="1">
    <location>
        <begin position="314"/>
        <end position="333"/>
    </location>
</feature>
<evidence type="ECO:0000313" key="3">
    <source>
        <dbReference type="EMBL" id="BFG70140.1"/>
    </source>
</evidence>
<name>A0AAT9GHI9_9BACT</name>
<keyword evidence="1" id="KW-1133">Transmembrane helix</keyword>
<keyword evidence="1" id="KW-0812">Transmembrane</keyword>
<evidence type="ECO:0000259" key="2">
    <source>
        <dbReference type="Pfam" id="PF07786"/>
    </source>
</evidence>
<accession>A0AAT9GHI9</accession>
<reference evidence="3" key="1">
    <citation type="submission" date="2024-02" db="EMBL/GenBank/DDBJ databases">
        <title>Sediminibacterium planktonica sp. nov. and Sediminibacterium longus sp. nov., isolated from surface lake and river water.</title>
        <authorList>
            <person name="Watanabe K."/>
            <person name="Takemine S."/>
            <person name="Ishii Y."/>
            <person name="Ogata Y."/>
            <person name="Shindo C."/>
            <person name="Suda W."/>
        </authorList>
    </citation>
    <scope>NUCLEOTIDE SEQUENCE</scope>
    <source>
        <strain evidence="3">KACHI17</strain>
    </source>
</reference>
<feature type="transmembrane region" description="Helical" evidence="1">
    <location>
        <begin position="92"/>
        <end position="113"/>
    </location>
</feature>
<feature type="transmembrane region" description="Helical" evidence="1">
    <location>
        <begin position="276"/>
        <end position="294"/>
    </location>
</feature>
<feature type="transmembrane region" description="Helical" evidence="1">
    <location>
        <begin position="228"/>
        <end position="245"/>
    </location>
</feature>
<dbReference type="InterPro" id="IPR012429">
    <property type="entry name" value="HGSNAT_cat"/>
</dbReference>
<dbReference type="Pfam" id="PF07786">
    <property type="entry name" value="HGSNAT_cat"/>
    <property type="match status" value="1"/>
</dbReference>
<keyword evidence="1" id="KW-0472">Membrane</keyword>